<comment type="similarity">
    <text evidence="2">Belongs to the ABC-4 integral membrane protein family. LolC/E subfamily.</text>
</comment>
<reference evidence="11" key="1">
    <citation type="submission" date="2005-10" db="EMBL/GenBank/DDBJ databases">
        <title>Complete sequence of Pelobacter carbinolicus DSM 2380.</title>
        <authorList>
            <person name="Copeland A."/>
            <person name="Lucas S."/>
            <person name="Lapidus A."/>
            <person name="Barry K."/>
            <person name="Detter J.C."/>
            <person name="Glavina T."/>
            <person name="Hammon N."/>
            <person name="Israni S."/>
            <person name="Pitluck S."/>
            <person name="Chertkov O."/>
            <person name="Schmutz J."/>
            <person name="Larimer F."/>
            <person name="Land M."/>
            <person name="Kyrpides N."/>
            <person name="Ivanova N."/>
            <person name="Richardson P."/>
        </authorList>
    </citation>
    <scope>NUCLEOTIDE SEQUENCE [LARGE SCALE GENOMIC DNA]</scope>
    <source>
        <strain evidence="11">DSM 2380 / NBRC 103641 / GraBd1</strain>
    </source>
</reference>
<feature type="domain" description="ABC3 transporter permease C-terminal" evidence="8">
    <location>
        <begin position="268"/>
        <end position="400"/>
    </location>
</feature>
<organism evidence="10 11">
    <name type="scientific">Syntrophotalea carbinolica (strain DSM 2380 / NBRC 103641 / GraBd1)</name>
    <name type="common">Pelobacter carbinolicus</name>
    <dbReference type="NCBI Taxonomy" id="338963"/>
    <lineage>
        <taxon>Bacteria</taxon>
        <taxon>Pseudomonadati</taxon>
        <taxon>Thermodesulfobacteriota</taxon>
        <taxon>Desulfuromonadia</taxon>
        <taxon>Desulfuromonadales</taxon>
        <taxon>Syntrophotaleaceae</taxon>
        <taxon>Syntrophotalea</taxon>
    </lineage>
</organism>
<evidence type="ECO:0000256" key="1">
    <source>
        <dbReference type="ARBA" id="ARBA00004651"/>
    </source>
</evidence>
<dbReference type="AlphaFoldDB" id="Q3A1Z5"/>
<dbReference type="Pfam" id="PF02687">
    <property type="entry name" value="FtsX"/>
    <property type="match status" value="1"/>
</dbReference>
<evidence type="ECO:0000313" key="10">
    <source>
        <dbReference type="EMBL" id="ABA89612.1"/>
    </source>
</evidence>
<sequence length="407" mass="44371">MLLSLALRNIWRNKRRTLLTLSAMVVSLALLILALGIFSGMLQDMLASATEQYRGHLVISMPGYQQDREMFNGFVPPLGLLEHLESNPDVLGVSPRLRGFGLLSHGNNTYPAELLGIRPGHERQVTNLADHLIMGRYPAPDATNEALLGRGLAQKLGVAMGDELVFVTQAADGSIGNDLLTVAGIFATGDAAHDNSLVLVPLPWLQDVMVLEKHIHELALRIRHPREAQALAHRLAAELPGRLTAMTWGALMPELHEAIASFDASRLIVAVILYLATGLGILNTVYMSVMERTREFGVLMAIGMRHGQIRLMVLTETLLMGLLSLLIGCSLGKLMTLYMQRVGIDLSERLTPITYAGSTILPRLHAVNDAGNYLLPAVLLLIIAVLAGWLPARRAAKLQPADALREE</sequence>
<comment type="subcellular location">
    <subcellularLocation>
        <location evidence="1">Cell membrane</location>
        <topology evidence="1">Multi-pass membrane protein</topology>
    </subcellularLocation>
</comment>
<evidence type="ECO:0000256" key="2">
    <source>
        <dbReference type="ARBA" id="ARBA00005236"/>
    </source>
</evidence>
<dbReference type="RefSeq" id="WP_011342135.1">
    <property type="nucleotide sequence ID" value="NC_007498.2"/>
</dbReference>
<dbReference type="eggNOG" id="COG4591">
    <property type="taxonomic scope" value="Bacteria"/>
</dbReference>
<feature type="transmembrane region" description="Helical" evidence="7">
    <location>
        <begin position="267"/>
        <end position="290"/>
    </location>
</feature>
<dbReference type="Proteomes" id="UP000002534">
    <property type="component" value="Chromosome"/>
</dbReference>
<dbReference type="PANTHER" id="PTHR30489:SF0">
    <property type="entry name" value="LIPOPROTEIN-RELEASING SYSTEM TRANSMEMBRANE PROTEIN LOLE"/>
    <property type="match status" value="1"/>
</dbReference>
<evidence type="ECO:0000256" key="5">
    <source>
        <dbReference type="ARBA" id="ARBA00022989"/>
    </source>
</evidence>
<keyword evidence="5 7" id="KW-1133">Transmembrane helix</keyword>
<keyword evidence="11" id="KW-1185">Reference proteome</keyword>
<accession>Q3A1Z5</accession>
<feature type="transmembrane region" description="Helical" evidence="7">
    <location>
        <begin position="311"/>
        <end position="335"/>
    </location>
</feature>
<gene>
    <name evidence="10" type="ordered locus">Pcar_2373</name>
</gene>
<keyword evidence="4 7" id="KW-0812">Transmembrane</keyword>
<evidence type="ECO:0000256" key="3">
    <source>
        <dbReference type="ARBA" id="ARBA00022475"/>
    </source>
</evidence>
<dbReference type="GO" id="GO:0044874">
    <property type="term" value="P:lipoprotein localization to outer membrane"/>
    <property type="evidence" value="ECO:0007669"/>
    <property type="project" value="TreeGrafter"/>
</dbReference>
<feature type="transmembrane region" description="Helical" evidence="7">
    <location>
        <begin position="373"/>
        <end position="392"/>
    </location>
</feature>
<dbReference type="Pfam" id="PF12704">
    <property type="entry name" value="MacB_PCD"/>
    <property type="match status" value="1"/>
</dbReference>
<dbReference type="PANTHER" id="PTHR30489">
    <property type="entry name" value="LIPOPROTEIN-RELEASING SYSTEM TRANSMEMBRANE PROTEIN LOLE"/>
    <property type="match status" value="1"/>
</dbReference>
<name>Q3A1Z5_SYNC1</name>
<dbReference type="KEGG" id="pca:Pcar_2373"/>
<evidence type="ECO:0000256" key="4">
    <source>
        <dbReference type="ARBA" id="ARBA00022692"/>
    </source>
</evidence>
<dbReference type="InterPro" id="IPR051447">
    <property type="entry name" value="Lipoprotein-release_system"/>
</dbReference>
<proteinExistence type="inferred from homology"/>
<reference evidence="10 11" key="2">
    <citation type="journal article" date="2012" name="BMC Genomics">
        <title>The genome of Pelobacter carbinolicus reveals surprising metabolic capabilities and physiological features.</title>
        <authorList>
            <person name="Aklujkar M."/>
            <person name="Haveman S.A."/>
            <person name="Didonato R.Jr."/>
            <person name="Chertkov O."/>
            <person name="Han C.S."/>
            <person name="Land M.L."/>
            <person name="Brown P."/>
            <person name="Lovley D.R."/>
        </authorList>
    </citation>
    <scope>NUCLEOTIDE SEQUENCE [LARGE SCALE GENOMIC DNA]</scope>
    <source>
        <strain evidence="11">DSM 2380 / NBRC 103641 / GraBd1</strain>
    </source>
</reference>
<evidence type="ECO:0000256" key="6">
    <source>
        <dbReference type="ARBA" id="ARBA00023136"/>
    </source>
</evidence>
<evidence type="ECO:0000313" key="11">
    <source>
        <dbReference type="Proteomes" id="UP000002534"/>
    </source>
</evidence>
<dbReference type="HOGENOM" id="CLU_000604_8_6_7"/>
<dbReference type="STRING" id="338963.Pcar_2373"/>
<dbReference type="InterPro" id="IPR003838">
    <property type="entry name" value="ABC3_permease_C"/>
</dbReference>
<feature type="domain" description="MacB-like periplasmic core" evidence="9">
    <location>
        <begin position="17"/>
        <end position="236"/>
    </location>
</feature>
<dbReference type="EMBL" id="CP000142">
    <property type="protein sequence ID" value="ABA89612.1"/>
    <property type="molecule type" value="Genomic_DNA"/>
</dbReference>
<evidence type="ECO:0000259" key="8">
    <source>
        <dbReference type="Pfam" id="PF02687"/>
    </source>
</evidence>
<keyword evidence="3" id="KW-1003">Cell membrane</keyword>
<evidence type="ECO:0000259" key="9">
    <source>
        <dbReference type="Pfam" id="PF12704"/>
    </source>
</evidence>
<dbReference type="InterPro" id="IPR025857">
    <property type="entry name" value="MacB_PCD"/>
</dbReference>
<keyword evidence="6 7" id="KW-0472">Membrane</keyword>
<evidence type="ECO:0000256" key="7">
    <source>
        <dbReference type="SAM" id="Phobius"/>
    </source>
</evidence>
<protein>
    <submittedName>
        <fullName evidence="10">ABC transporter, membrane protein</fullName>
    </submittedName>
</protein>
<dbReference type="OrthoDB" id="9780560at2"/>
<dbReference type="GO" id="GO:0098797">
    <property type="term" value="C:plasma membrane protein complex"/>
    <property type="evidence" value="ECO:0007669"/>
    <property type="project" value="TreeGrafter"/>
</dbReference>